<dbReference type="AlphaFoldDB" id="A0A562JCQ2"/>
<keyword evidence="6" id="KW-0808">Transferase</keyword>
<evidence type="ECO:0000256" key="4">
    <source>
        <dbReference type="ARBA" id="ARBA00022475"/>
    </source>
</evidence>
<comment type="subcellular location">
    <subcellularLocation>
        <location evidence="2">Cell membrane</location>
        <topology evidence="2">Multi-pass membrane protein</topology>
    </subcellularLocation>
</comment>
<evidence type="ECO:0000256" key="9">
    <source>
        <dbReference type="ARBA" id="ARBA00022777"/>
    </source>
</evidence>
<dbReference type="Gene3D" id="1.10.287.130">
    <property type="match status" value="1"/>
</dbReference>
<dbReference type="SUPFAM" id="SSF158472">
    <property type="entry name" value="HAMP domain-like"/>
    <property type="match status" value="1"/>
</dbReference>
<dbReference type="Gene3D" id="6.10.340.10">
    <property type="match status" value="1"/>
</dbReference>
<dbReference type="InterPro" id="IPR003661">
    <property type="entry name" value="HisK_dim/P_dom"/>
</dbReference>
<dbReference type="SMART" id="SM00387">
    <property type="entry name" value="HATPase_c"/>
    <property type="match status" value="1"/>
</dbReference>
<keyword evidence="8" id="KW-0547">Nucleotide-binding</keyword>
<evidence type="ECO:0000256" key="12">
    <source>
        <dbReference type="ARBA" id="ARBA00023012"/>
    </source>
</evidence>
<evidence type="ECO:0000256" key="11">
    <source>
        <dbReference type="ARBA" id="ARBA00022989"/>
    </source>
</evidence>
<dbReference type="InterPro" id="IPR036890">
    <property type="entry name" value="HATPase_C_sf"/>
</dbReference>
<feature type="transmembrane region" description="Helical" evidence="15">
    <location>
        <begin position="193"/>
        <end position="216"/>
    </location>
</feature>
<feature type="coiled-coil region" evidence="14">
    <location>
        <begin position="247"/>
        <end position="281"/>
    </location>
</feature>
<dbReference type="FunFam" id="1.10.287.130:FF:000008">
    <property type="entry name" value="Two-component sensor histidine kinase"/>
    <property type="match status" value="1"/>
</dbReference>
<keyword evidence="14" id="KW-0175">Coiled coil</keyword>
<dbReference type="GO" id="GO:0005886">
    <property type="term" value="C:plasma membrane"/>
    <property type="evidence" value="ECO:0007669"/>
    <property type="project" value="UniProtKB-SubCell"/>
</dbReference>
<dbReference type="CDD" id="cd06225">
    <property type="entry name" value="HAMP"/>
    <property type="match status" value="1"/>
</dbReference>
<sequence length="490" mass="54692">MKNKIARKLIIYFSAALLIFAVVIGSIFMSLFKNNTIEIHKNDIERRALNIAETISELLEGSSFSGTQGGGMGMGMGMGGMYMQGSLGSYLRNVDDIAMADVWIVDENLNLLTIGPMAQMHYTYSDMPEDADVVVKDVFDGSTTFSEGFSDMLRTPTLTVGTPIVSGNQIIGALLIHSPVEGMNDAIFEGFKMLVMSIAIALVLSIVISVFLAMYFTKPLKKMKSTALVLAEGDYTAKTGIVQDDEIGELAATIDVLSERLDKASHESERLQKQRQDFITNISHELRTPVTVIRGSLEAICDGVVKDPDQVKEYNKQMLNESKGLERLVNDLLELSRLQNSDFKIEMHEINLCDVIRDAVRSASNMARKKNIIIDYAEDRDIFMIKGDYGRLRQMFMIVIDNAIKFSKESSIIYLNLKNNTVEVRDTGIGISREDMPYIFNRYYRIKTEENKTGTGLGLTIAQQIANRHNVEMSAESEPGTGTSFKFEFK</sequence>
<dbReference type="InterPro" id="IPR003660">
    <property type="entry name" value="HAMP_dom"/>
</dbReference>
<dbReference type="SUPFAM" id="SSF47384">
    <property type="entry name" value="Homodimeric domain of signal transducing histidine kinase"/>
    <property type="match status" value="1"/>
</dbReference>
<evidence type="ECO:0000256" key="15">
    <source>
        <dbReference type="SAM" id="Phobius"/>
    </source>
</evidence>
<reference evidence="18 19" key="1">
    <citation type="submission" date="2019-07" db="EMBL/GenBank/DDBJ databases">
        <title>Genomic Encyclopedia of Type Strains, Phase I: the one thousand microbial genomes (KMG-I) project.</title>
        <authorList>
            <person name="Kyrpides N."/>
        </authorList>
    </citation>
    <scope>NUCLEOTIDE SEQUENCE [LARGE SCALE GENOMIC DNA]</scope>
    <source>
        <strain evidence="18 19">DSM 13558</strain>
    </source>
</reference>
<evidence type="ECO:0000256" key="2">
    <source>
        <dbReference type="ARBA" id="ARBA00004651"/>
    </source>
</evidence>
<dbReference type="Gene3D" id="3.30.565.10">
    <property type="entry name" value="Histidine kinase-like ATPase, C-terminal domain"/>
    <property type="match status" value="1"/>
</dbReference>
<dbReference type="SMART" id="SM00388">
    <property type="entry name" value="HisKA"/>
    <property type="match status" value="1"/>
</dbReference>
<organism evidence="18 19">
    <name type="scientific">Sedimentibacter saalensis</name>
    <dbReference type="NCBI Taxonomy" id="130788"/>
    <lineage>
        <taxon>Bacteria</taxon>
        <taxon>Bacillati</taxon>
        <taxon>Bacillota</taxon>
        <taxon>Tissierellia</taxon>
        <taxon>Sedimentibacter</taxon>
    </lineage>
</organism>
<dbReference type="InterPro" id="IPR004358">
    <property type="entry name" value="Sig_transdc_His_kin-like_C"/>
</dbReference>
<dbReference type="EMBL" id="VLKH01000004">
    <property type="protein sequence ID" value="TWH80725.1"/>
    <property type="molecule type" value="Genomic_DNA"/>
</dbReference>
<evidence type="ECO:0000256" key="3">
    <source>
        <dbReference type="ARBA" id="ARBA00012438"/>
    </source>
</evidence>
<evidence type="ECO:0000256" key="6">
    <source>
        <dbReference type="ARBA" id="ARBA00022679"/>
    </source>
</evidence>
<dbReference type="PANTHER" id="PTHR45528">
    <property type="entry name" value="SENSOR HISTIDINE KINASE CPXA"/>
    <property type="match status" value="1"/>
</dbReference>
<protein>
    <recommendedName>
        <fullName evidence="3">histidine kinase</fullName>
        <ecNumber evidence="3">2.7.13.3</ecNumber>
    </recommendedName>
</protein>
<dbReference type="OrthoDB" id="9780718at2"/>
<dbReference type="PROSITE" id="PS50885">
    <property type="entry name" value="HAMP"/>
    <property type="match status" value="1"/>
</dbReference>
<dbReference type="PRINTS" id="PR00344">
    <property type="entry name" value="BCTRLSENSOR"/>
</dbReference>
<dbReference type="InterPro" id="IPR036097">
    <property type="entry name" value="HisK_dim/P_sf"/>
</dbReference>
<dbReference type="PROSITE" id="PS50109">
    <property type="entry name" value="HIS_KIN"/>
    <property type="match status" value="1"/>
</dbReference>
<keyword evidence="4" id="KW-1003">Cell membrane</keyword>
<name>A0A562JCQ2_9FIRM</name>
<evidence type="ECO:0000259" key="17">
    <source>
        <dbReference type="PROSITE" id="PS50885"/>
    </source>
</evidence>
<dbReference type="InterPro" id="IPR003594">
    <property type="entry name" value="HATPase_dom"/>
</dbReference>
<dbReference type="SMART" id="SM00304">
    <property type="entry name" value="HAMP"/>
    <property type="match status" value="1"/>
</dbReference>
<evidence type="ECO:0000256" key="5">
    <source>
        <dbReference type="ARBA" id="ARBA00022553"/>
    </source>
</evidence>
<gene>
    <name evidence="18" type="ORF">LY60_01987</name>
</gene>
<dbReference type="Proteomes" id="UP000315343">
    <property type="component" value="Unassembled WGS sequence"/>
</dbReference>
<dbReference type="RefSeq" id="WP_145082818.1">
    <property type="nucleotide sequence ID" value="NZ_JAYFNS010000015.1"/>
</dbReference>
<keyword evidence="7 15" id="KW-0812">Transmembrane</keyword>
<dbReference type="Pfam" id="PF00672">
    <property type="entry name" value="HAMP"/>
    <property type="match status" value="1"/>
</dbReference>
<evidence type="ECO:0000313" key="18">
    <source>
        <dbReference type="EMBL" id="TWH80725.1"/>
    </source>
</evidence>
<evidence type="ECO:0000256" key="7">
    <source>
        <dbReference type="ARBA" id="ARBA00022692"/>
    </source>
</evidence>
<keyword evidence="12" id="KW-0902">Two-component regulatory system</keyword>
<keyword evidence="10" id="KW-0067">ATP-binding</keyword>
<feature type="domain" description="Histidine kinase" evidence="16">
    <location>
        <begin position="281"/>
        <end position="490"/>
    </location>
</feature>
<evidence type="ECO:0000256" key="10">
    <source>
        <dbReference type="ARBA" id="ARBA00022840"/>
    </source>
</evidence>
<dbReference type="EC" id="2.7.13.3" evidence="3"/>
<evidence type="ECO:0000256" key="1">
    <source>
        <dbReference type="ARBA" id="ARBA00000085"/>
    </source>
</evidence>
<feature type="domain" description="HAMP" evidence="17">
    <location>
        <begin position="214"/>
        <end position="266"/>
    </location>
</feature>
<dbReference type="Pfam" id="PF00512">
    <property type="entry name" value="HisKA"/>
    <property type="match status" value="1"/>
</dbReference>
<keyword evidence="19" id="KW-1185">Reference proteome</keyword>
<evidence type="ECO:0000256" key="13">
    <source>
        <dbReference type="ARBA" id="ARBA00023136"/>
    </source>
</evidence>
<dbReference type="GO" id="GO:0000155">
    <property type="term" value="F:phosphorelay sensor kinase activity"/>
    <property type="evidence" value="ECO:0007669"/>
    <property type="project" value="InterPro"/>
</dbReference>
<comment type="caution">
    <text evidence="18">The sequence shown here is derived from an EMBL/GenBank/DDBJ whole genome shotgun (WGS) entry which is preliminary data.</text>
</comment>
<dbReference type="SUPFAM" id="SSF55874">
    <property type="entry name" value="ATPase domain of HSP90 chaperone/DNA topoisomerase II/histidine kinase"/>
    <property type="match status" value="1"/>
</dbReference>
<keyword evidence="11 15" id="KW-1133">Transmembrane helix</keyword>
<dbReference type="InterPro" id="IPR005467">
    <property type="entry name" value="His_kinase_dom"/>
</dbReference>
<keyword evidence="13 15" id="KW-0472">Membrane</keyword>
<dbReference type="CDD" id="cd00082">
    <property type="entry name" value="HisKA"/>
    <property type="match status" value="1"/>
</dbReference>
<proteinExistence type="predicted"/>
<evidence type="ECO:0000259" key="16">
    <source>
        <dbReference type="PROSITE" id="PS50109"/>
    </source>
</evidence>
<feature type="transmembrane region" description="Helical" evidence="15">
    <location>
        <begin position="9"/>
        <end position="32"/>
    </location>
</feature>
<keyword evidence="5" id="KW-0597">Phosphoprotein</keyword>
<comment type="catalytic activity">
    <reaction evidence="1">
        <text>ATP + protein L-histidine = ADP + protein N-phospho-L-histidine.</text>
        <dbReference type="EC" id="2.7.13.3"/>
    </reaction>
</comment>
<dbReference type="Pfam" id="PF02518">
    <property type="entry name" value="HATPase_c"/>
    <property type="match status" value="1"/>
</dbReference>
<evidence type="ECO:0000256" key="8">
    <source>
        <dbReference type="ARBA" id="ARBA00022741"/>
    </source>
</evidence>
<evidence type="ECO:0000313" key="19">
    <source>
        <dbReference type="Proteomes" id="UP000315343"/>
    </source>
</evidence>
<keyword evidence="9 18" id="KW-0418">Kinase</keyword>
<dbReference type="PANTHER" id="PTHR45528:SF1">
    <property type="entry name" value="SENSOR HISTIDINE KINASE CPXA"/>
    <property type="match status" value="1"/>
</dbReference>
<dbReference type="InterPro" id="IPR050398">
    <property type="entry name" value="HssS/ArlS-like"/>
</dbReference>
<dbReference type="GO" id="GO:0005524">
    <property type="term" value="F:ATP binding"/>
    <property type="evidence" value="ECO:0007669"/>
    <property type="project" value="UniProtKB-KW"/>
</dbReference>
<accession>A0A562JCQ2</accession>
<evidence type="ECO:0000256" key="14">
    <source>
        <dbReference type="SAM" id="Coils"/>
    </source>
</evidence>